<name>A0AAV9JCG2_9PEZI</name>
<dbReference type="AlphaFoldDB" id="A0AAV9JCG2"/>
<dbReference type="EMBL" id="JAVFHQ010000037">
    <property type="protein sequence ID" value="KAK4542912.1"/>
    <property type="molecule type" value="Genomic_DNA"/>
</dbReference>
<dbReference type="Gene3D" id="2.40.70.10">
    <property type="entry name" value="Acid Proteases"/>
    <property type="match status" value="2"/>
</dbReference>
<evidence type="ECO:0000313" key="3">
    <source>
        <dbReference type="EMBL" id="KAK4542912.1"/>
    </source>
</evidence>
<dbReference type="Pfam" id="PF00026">
    <property type="entry name" value="Asp"/>
    <property type="match status" value="1"/>
</dbReference>
<feature type="compositionally biased region" description="Polar residues" evidence="1">
    <location>
        <begin position="407"/>
        <end position="418"/>
    </location>
</feature>
<feature type="domain" description="Peptidase A1" evidence="2">
    <location>
        <begin position="1"/>
        <end position="334"/>
    </location>
</feature>
<organism evidence="3 4">
    <name type="scientific">Oleoguttula mirabilis</name>
    <dbReference type="NCBI Taxonomy" id="1507867"/>
    <lineage>
        <taxon>Eukaryota</taxon>
        <taxon>Fungi</taxon>
        <taxon>Dikarya</taxon>
        <taxon>Ascomycota</taxon>
        <taxon>Pezizomycotina</taxon>
        <taxon>Dothideomycetes</taxon>
        <taxon>Dothideomycetidae</taxon>
        <taxon>Mycosphaerellales</taxon>
        <taxon>Teratosphaeriaceae</taxon>
        <taxon>Oleoguttula</taxon>
    </lineage>
</organism>
<comment type="caution">
    <text evidence="3">The sequence shown here is derived from an EMBL/GenBank/DDBJ whole genome shotgun (WGS) entry which is preliminary data.</text>
</comment>
<dbReference type="Proteomes" id="UP001324427">
    <property type="component" value="Unassembled WGS sequence"/>
</dbReference>
<sequence>MTAVPSDPGYCGYLRGTVPVSGANTSGFANNESSTWDLIGLYTLDAQELQLGYSGNGLYGFDIVSLIDGNGSDVVLNQTKQVVAGVVDLDFWLGVFGLGPKSVNFTTFNDPIPNFMSDLVNSNQIPSLSWGYTAGTYYRNQTPASLTLGGYDAYRLSGTDYNFSMNEDNSRPLQVSVQGITAENTPGGISMELLPTATYHFIDSTLPHICLLEDAVQGSVDNFGLTYDNNTDLYLINDTMRNQWLQHKPTVTFVIGASDNPTIAAGSTASTDEVEIELPYAAFDMQASYPYYQSATNYFPIRKAANDSQYTLGRTFLQEAYLTADFGRNSFAVAQTSLVESGALVAWYFIRRNKRKHQLLPTSDLTVGDSETVFPSDKMVDTPYSDQHRGSELPAENALHEAPGLGNKQNPSELTSGRGNEVSAEMEGDMGQSRVRPGMAEMPSAPSIGHAEHVMAEAPGSEGKRHEPVGSEPGEAVD</sequence>
<evidence type="ECO:0000256" key="1">
    <source>
        <dbReference type="SAM" id="MobiDB-lite"/>
    </source>
</evidence>
<protein>
    <recommendedName>
        <fullName evidence="2">Peptidase A1 domain-containing protein</fullName>
    </recommendedName>
</protein>
<dbReference type="InterPro" id="IPR021109">
    <property type="entry name" value="Peptidase_aspartic_dom_sf"/>
</dbReference>
<accession>A0AAV9JCG2</accession>
<feature type="region of interest" description="Disordered" evidence="1">
    <location>
        <begin position="381"/>
        <end position="478"/>
    </location>
</feature>
<dbReference type="InterPro" id="IPR033121">
    <property type="entry name" value="PEPTIDASE_A1"/>
</dbReference>
<evidence type="ECO:0000313" key="4">
    <source>
        <dbReference type="Proteomes" id="UP001324427"/>
    </source>
</evidence>
<dbReference type="PROSITE" id="PS51767">
    <property type="entry name" value="PEPTIDASE_A1"/>
    <property type="match status" value="1"/>
</dbReference>
<keyword evidence="4" id="KW-1185">Reference proteome</keyword>
<evidence type="ECO:0000259" key="2">
    <source>
        <dbReference type="PROSITE" id="PS51767"/>
    </source>
</evidence>
<proteinExistence type="predicted"/>
<dbReference type="SUPFAM" id="SSF50630">
    <property type="entry name" value="Acid proteases"/>
    <property type="match status" value="1"/>
</dbReference>
<reference evidence="3 4" key="1">
    <citation type="submission" date="2021-11" db="EMBL/GenBank/DDBJ databases">
        <title>Black yeast isolated from Biological Soil Crust.</title>
        <authorList>
            <person name="Kurbessoian T."/>
        </authorList>
    </citation>
    <scope>NUCLEOTIDE SEQUENCE [LARGE SCALE GENOMIC DNA]</scope>
    <source>
        <strain evidence="3 4">CCFEE 5522</strain>
    </source>
</reference>
<gene>
    <name evidence="3" type="ORF">LTR36_006101</name>
</gene>